<keyword evidence="4 6" id="KW-0472">Membrane</keyword>
<dbReference type="GO" id="GO:0005886">
    <property type="term" value="C:plasma membrane"/>
    <property type="evidence" value="ECO:0007669"/>
    <property type="project" value="TreeGrafter"/>
</dbReference>
<dbReference type="OrthoDB" id="6770063at2759"/>
<feature type="region of interest" description="Disordered" evidence="5">
    <location>
        <begin position="1"/>
        <end position="49"/>
    </location>
</feature>
<keyword evidence="2 6" id="KW-0812">Transmembrane</keyword>
<feature type="compositionally biased region" description="Low complexity" evidence="5">
    <location>
        <begin position="405"/>
        <end position="422"/>
    </location>
</feature>
<dbReference type="PROSITE" id="PS50850">
    <property type="entry name" value="MFS"/>
    <property type="match status" value="1"/>
</dbReference>
<reference evidence="8 9" key="2">
    <citation type="journal article" date="2021" name="Curr. Genet.">
        <title>Genetic response to nitrogen starvation in the aggressive Eucalyptus foliar pathogen Teratosphaeria destructans.</title>
        <authorList>
            <person name="Havenga M."/>
            <person name="Wingfield B.D."/>
            <person name="Wingfield M.J."/>
            <person name="Dreyer L.L."/>
            <person name="Roets F."/>
            <person name="Aylward J."/>
        </authorList>
    </citation>
    <scope>NUCLEOTIDE SEQUENCE [LARGE SCALE GENOMIC DNA]</scope>
    <source>
        <strain evidence="8">CMW44962</strain>
    </source>
</reference>
<evidence type="ECO:0000259" key="7">
    <source>
        <dbReference type="PROSITE" id="PS50850"/>
    </source>
</evidence>
<feature type="compositionally biased region" description="Pro residues" evidence="5">
    <location>
        <begin position="77"/>
        <end position="87"/>
    </location>
</feature>
<feature type="compositionally biased region" description="Pro residues" evidence="5">
    <location>
        <begin position="291"/>
        <end position="303"/>
    </location>
</feature>
<dbReference type="Pfam" id="PF07690">
    <property type="entry name" value="MFS_1"/>
    <property type="match status" value="1"/>
</dbReference>
<dbReference type="GO" id="GO:0022857">
    <property type="term" value="F:transmembrane transporter activity"/>
    <property type="evidence" value="ECO:0007669"/>
    <property type="project" value="InterPro"/>
</dbReference>
<feature type="domain" description="Major facilitator superfamily (MFS) profile" evidence="7">
    <location>
        <begin position="105"/>
        <end position="581"/>
    </location>
</feature>
<feature type="transmembrane region" description="Helical" evidence="6">
    <location>
        <begin position="104"/>
        <end position="124"/>
    </location>
</feature>
<feature type="compositionally biased region" description="Pro residues" evidence="5">
    <location>
        <begin position="423"/>
        <end position="434"/>
    </location>
</feature>
<dbReference type="EMBL" id="RIBY02001928">
    <property type="protein sequence ID" value="KAH9827009.1"/>
    <property type="molecule type" value="Genomic_DNA"/>
</dbReference>
<feature type="transmembrane region" description="Helical" evidence="6">
    <location>
        <begin position="229"/>
        <end position="252"/>
    </location>
</feature>
<proteinExistence type="predicted"/>
<keyword evidence="9" id="KW-1185">Reference proteome</keyword>
<evidence type="ECO:0000256" key="3">
    <source>
        <dbReference type="ARBA" id="ARBA00022989"/>
    </source>
</evidence>
<evidence type="ECO:0000256" key="5">
    <source>
        <dbReference type="SAM" id="MobiDB-lite"/>
    </source>
</evidence>
<evidence type="ECO:0000256" key="2">
    <source>
        <dbReference type="ARBA" id="ARBA00022692"/>
    </source>
</evidence>
<comment type="subcellular location">
    <subcellularLocation>
        <location evidence="1">Membrane</location>
        <topology evidence="1">Multi-pass membrane protein</topology>
    </subcellularLocation>
</comment>
<feature type="compositionally biased region" description="Low complexity" evidence="5">
    <location>
        <begin position="319"/>
        <end position="373"/>
    </location>
</feature>
<comment type="caution">
    <text evidence="8">The sequence shown here is derived from an EMBL/GenBank/DDBJ whole genome shotgun (WGS) entry which is preliminary data.</text>
</comment>
<gene>
    <name evidence="8" type="ORF">Tdes44962_MAKER09874</name>
</gene>
<dbReference type="InterPro" id="IPR011701">
    <property type="entry name" value="MFS"/>
</dbReference>
<reference evidence="8 9" key="1">
    <citation type="journal article" date="2018" name="IMA Fungus">
        <title>IMA Genome-F 10: Nine draft genome sequences of Claviceps purpurea s.lat., including C. arundinis, C. humidiphila, and C. cf. spartinae, pseudomolecules for the pitch canker pathogen Fusarium circinatum, draft genome of Davidsoniella eucalypti, Grosmannia galeiformis, Quambalaria eucalypti, and Teratosphaeria destructans.</title>
        <authorList>
            <person name="Wingfield B.D."/>
            <person name="Liu M."/>
            <person name="Nguyen H.D."/>
            <person name="Lane F.A."/>
            <person name="Morgan S.W."/>
            <person name="De Vos L."/>
            <person name="Wilken P.M."/>
            <person name="Duong T.A."/>
            <person name="Aylward J."/>
            <person name="Coetzee M.P."/>
            <person name="Dadej K."/>
            <person name="De Beer Z.W."/>
            <person name="Findlay W."/>
            <person name="Havenga M."/>
            <person name="Kolarik M."/>
            <person name="Menzies J.G."/>
            <person name="Naidoo K."/>
            <person name="Pochopski O."/>
            <person name="Shoukouhi P."/>
            <person name="Santana Q.C."/>
            <person name="Seifert K.A."/>
            <person name="Soal N."/>
            <person name="Steenkamp E.T."/>
            <person name="Tatham C.T."/>
            <person name="van der Nest M.A."/>
            <person name="Wingfield M.J."/>
        </authorList>
    </citation>
    <scope>NUCLEOTIDE SEQUENCE [LARGE SCALE GENOMIC DNA]</scope>
    <source>
        <strain evidence="8">CMW44962</strain>
    </source>
</reference>
<evidence type="ECO:0000256" key="4">
    <source>
        <dbReference type="ARBA" id="ARBA00023136"/>
    </source>
</evidence>
<dbReference type="SUPFAM" id="SSF103473">
    <property type="entry name" value="MFS general substrate transporter"/>
    <property type="match status" value="1"/>
</dbReference>
<feature type="region of interest" description="Disordered" evidence="5">
    <location>
        <begin position="551"/>
        <end position="581"/>
    </location>
</feature>
<evidence type="ECO:0000313" key="9">
    <source>
        <dbReference type="Proteomes" id="UP001138500"/>
    </source>
</evidence>
<evidence type="ECO:0000256" key="6">
    <source>
        <dbReference type="SAM" id="Phobius"/>
    </source>
</evidence>
<feature type="transmembrane region" description="Helical" evidence="6">
    <location>
        <begin position="196"/>
        <end position="217"/>
    </location>
</feature>
<feature type="compositionally biased region" description="Pro residues" evidence="5">
    <location>
        <begin position="394"/>
        <end position="404"/>
    </location>
</feature>
<feature type="transmembrane region" description="Helical" evidence="6">
    <location>
        <begin position="171"/>
        <end position="190"/>
    </location>
</feature>
<dbReference type="InterPro" id="IPR020846">
    <property type="entry name" value="MFS_dom"/>
</dbReference>
<dbReference type="InterPro" id="IPR036259">
    <property type="entry name" value="MFS_trans_sf"/>
</dbReference>
<name>A0A9W7SQY8_9PEZI</name>
<sequence>MTATPDIIFPPDSWDPPNDITNPDLHPAEDDERPQHDPSSQSATPAAVTADSEIVWHDLTFDTDLPSPAYLSQHPPTTRPPPPPCPDLTPYTSPFLWSPRRKRLFTALSATSTMLAAYSAGAYTSGEDQMAAHWHVSRVAMTLGVTVFTVGFAVAPMVLAPFSEINGRRPMFVVTGLLFVLFQLVCALTPTYAGMLVARFLVGCAGSTFSTMVGGIVSDIYHAQDRNTAMSLFAGGALFGTGLGPVISGLIAQHTTWRWIFYHQVIMDASSWPSSSSSSKRPAAPSSSPARPEPSTPGTPPSNPRTTTACSCPAPPTPNASAGESAPTPTAPASPTCSASPSRAPATSSSPNPSSSSSPSGSPSPGPSSTSSSPPSPTSSPPPTPSPSNNATPSSPPSPPPPSSAPSSASTKNASPDATSPPRATPPSPPPRPPVLLLRAVPPPPHRLVLVRLDRRPHPHPVDRARPRRRLRHHGHLQHLPRRLQLPRRRLPPLRQLRPGGPEFLPQHAVRRLPALHAADVPRVDRSRRGEPVGRHRGRLDGRAVGAGVLWAEDPRPESVRGGVGGGEVRSFPKTTTTTVP</sequence>
<accession>A0A9W7SQY8</accession>
<evidence type="ECO:0000256" key="1">
    <source>
        <dbReference type="ARBA" id="ARBA00004141"/>
    </source>
</evidence>
<dbReference type="Proteomes" id="UP001138500">
    <property type="component" value="Unassembled WGS sequence"/>
</dbReference>
<dbReference type="PANTHER" id="PTHR23502:SF134">
    <property type="entry name" value="MAJOR FACILITATOR SUPERFAMILY (MFS) PROFILE DOMAIN-CONTAINING PROTEIN-RELATED"/>
    <property type="match status" value="1"/>
</dbReference>
<feature type="region of interest" description="Disordered" evidence="5">
    <location>
        <begin position="273"/>
        <end position="440"/>
    </location>
</feature>
<keyword evidence="3 6" id="KW-1133">Transmembrane helix</keyword>
<dbReference type="PANTHER" id="PTHR23502">
    <property type="entry name" value="MAJOR FACILITATOR SUPERFAMILY"/>
    <property type="match status" value="1"/>
</dbReference>
<dbReference type="AlphaFoldDB" id="A0A9W7SQY8"/>
<protein>
    <submittedName>
        <fullName evidence="8">Fungal trichothecene efflux pump (TRI12)</fullName>
    </submittedName>
</protein>
<dbReference type="Gene3D" id="1.20.1720.10">
    <property type="entry name" value="Multidrug resistance protein D"/>
    <property type="match status" value="1"/>
</dbReference>
<evidence type="ECO:0000313" key="8">
    <source>
        <dbReference type="EMBL" id="KAH9827009.1"/>
    </source>
</evidence>
<feature type="compositionally biased region" description="Pro residues" evidence="5">
    <location>
        <begin position="374"/>
        <end position="386"/>
    </location>
</feature>
<feature type="region of interest" description="Disordered" evidence="5">
    <location>
        <begin position="67"/>
        <end position="88"/>
    </location>
</feature>
<organism evidence="8 9">
    <name type="scientific">Teratosphaeria destructans</name>
    <dbReference type="NCBI Taxonomy" id="418781"/>
    <lineage>
        <taxon>Eukaryota</taxon>
        <taxon>Fungi</taxon>
        <taxon>Dikarya</taxon>
        <taxon>Ascomycota</taxon>
        <taxon>Pezizomycotina</taxon>
        <taxon>Dothideomycetes</taxon>
        <taxon>Dothideomycetidae</taxon>
        <taxon>Mycosphaerellales</taxon>
        <taxon>Teratosphaeriaceae</taxon>
        <taxon>Teratosphaeria</taxon>
    </lineage>
</organism>
<feature type="transmembrane region" description="Helical" evidence="6">
    <location>
        <begin position="136"/>
        <end position="159"/>
    </location>
</feature>
<feature type="compositionally biased region" description="Low complexity" evidence="5">
    <location>
        <begin position="273"/>
        <end position="290"/>
    </location>
</feature>